<name>A0ABM1ZE41_AEDAL</name>
<dbReference type="PANTHER" id="PTHR47331">
    <property type="entry name" value="PHD-TYPE DOMAIN-CONTAINING PROTEIN"/>
    <property type="match status" value="1"/>
</dbReference>
<protein>
    <recommendedName>
        <fullName evidence="3">Reverse transcriptase domain-containing protein</fullName>
    </recommendedName>
</protein>
<dbReference type="Pfam" id="PF05380">
    <property type="entry name" value="Peptidase_A17"/>
    <property type="match status" value="1"/>
</dbReference>
<accession>A0ABM1ZE41</accession>
<dbReference type="RefSeq" id="XP_029718004.2">
    <property type="nucleotide sequence ID" value="XM_029862144.2"/>
</dbReference>
<evidence type="ECO:0000313" key="1">
    <source>
        <dbReference type="EnsemblMetazoa" id="AALFPA23_017597.P25748"/>
    </source>
</evidence>
<evidence type="ECO:0008006" key="3">
    <source>
        <dbReference type="Google" id="ProtNLM"/>
    </source>
</evidence>
<organism evidence="1 2">
    <name type="scientific">Aedes albopictus</name>
    <name type="common">Asian tiger mosquito</name>
    <name type="synonym">Stegomyia albopicta</name>
    <dbReference type="NCBI Taxonomy" id="7160"/>
    <lineage>
        <taxon>Eukaryota</taxon>
        <taxon>Metazoa</taxon>
        <taxon>Ecdysozoa</taxon>
        <taxon>Arthropoda</taxon>
        <taxon>Hexapoda</taxon>
        <taxon>Insecta</taxon>
        <taxon>Pterygota</taxon>
        <taxon>Neoptera</taxon>
        <taxon>Endopterygota</taxon>
        <taxon>Diptera</taxon>
        <taxon>Nematocera</taxon>
        <taxon>Culicoidea</taxon>
        <taxon>Culicidae</taxon>
        <taxon>Culicinae</taxon>
        <taxon>Aedini</taxon>
        <taxon>Aedes</taxon>
        <taxon>Stegomyia</taxon>
    </lineage>
</organism>
<reference evidence="1" key="2">
    <citation type="submission" date="2025-05" db="UniProtKB">
        <authorList>
            <consortium name="EnsemblMetazoa"/>
        </authorList>
    </citation>
    <scope>IDENTIFICATION</scope>
    <source>
        <strain evidence="1">Foshan</strain>
    </source>
</reference>
<dbReference type="EnsemblMetazoa" id="AALFPA23_017597.R25748">
    <property type="protein sequence ID" value="AALFPA23_017597.P25748"/>
    <property type="gene ID" value="AALFPA23_017597"/>
</dbReference>
<dbReference type="GeneID" id="115260821"/>
<evidence type="ECO:0000313" key="2">
    <source>
        <dbReference type="Proteomes" id="UP000069940"/>
    </source>
</evidence>
<keyword evidence="2" id="KW-1185">Reference proteome</keyword>
<sequence length="313" mass="35249">MRSRRYRPTSSSASLLCGVFPDLPKQLTLFHKGPSRPRQFNGSSISNTLKIGSIMQNDLMSILLNFRCYRFVFTIDTPKMFRQQMMHAEDAHFQRVLWRDDRSIPLKTFELRTVTYGLAPSSFHSKMAFSQLTDESMEDYSIASPVLKMAFYIDDALCEAHTIEEAQLLCRQRLQLLHSGGFDAHKWCSNEPAILEEISKNLWGTDFDVEDAADKAVVKTLGVVRNASQDWFSFRIRPAKDACRSVTCKGVLSEIAKFFDSLELGVPVVTTAKLIFREVGLLNLGWDDPVPGAIAENQLPADSGVPSGLNCQR</sequence>
<dbReference type="InterPro" id="IPR043502">
    <property type="entry name" value="DNA/RNA_pol_sf"/>
</dbReference>
<dbReference type="InterPro" id="IPR008042">
    <property type="entry name" value="Retrotrans_Pao"/>
</dbReference>
<proteinExistence type="predicted"/>
<dbReference type="Proteomes" id="UP000069940">
    <property type="component" value="Unassembled WGS sequence"/>
</dbReference>
<dbReference type="SUPFAM" id="SSF56672">
    <property type="entry name" value="DNA/RNA polymerases"/>
    <property type="match status" value="1"/>
</dbReference>
<reference evidence="2" key="1">
    <citation type="journal article" date="2015" name="Proc. Natl. Acad. Sci. U.S.A.">
        <title>Genome sequence of the Asian Tiger mosquito, Aedes albopictus, reveals insights into its biology, genetics, and evolution.</title>
        <authorList>
            <person name="Chen X.G."/>
            <person name="Jiang X."/>
            <person name="Gu J."/>
            <person name="Xu M."/>
            <person name="Wu Y."/>
            <person name="Deng Y."/>
            <person name="Zhang C."/>
            <person name="Bonizzoni M."/>
            <person name="Dermauw W."/>
            <person name="Vontas J."/>
            <person name="Armbruster P."/>
            <person name="Huang X."/>
            <person name="Yang Y."/>
            <person name="Zhang H."/>
            <person name="He W."/>
            <person name="Peng H."/>
            <person name="Liu Y."/>
            <person name="Wu K."/>
            <person name="Chen J."/>
            <person name="Lirakis M."/>
            <person name="Topalis P."/>
            <person name="Van Leeuwen T."/>
            <person name="Hall A.B."/>
            <person name="Jiang X."/>
            <person name="Thorpe C."/>
            <person name="Mueller R.L."/>
            <person name="Sun C."/>
            <person name="Waterhouse R.M."/>
            <person name="Yan G."/>
            <person name="Tu Z.J."/>
            <person name="Fang X."/>
            <person name="James A.A."/>
        </authorList>
    </citation>
    <scope>NUCLEOTIDE SEQUENCE [LARGE SCALE GENOMIC DNA]</scope>
    <source>
        <strain evidence="2">Foshan</strain>
    </source>
</reference>